<dbReference type="HOGENOM" id="CLU_1270197_0_0_10"/>
<evidence type="ECO:0008006" key="3">
    <source>
        <dbReference type="Google" id="ProtNLM"/>
    </source>
</evidence>
<dbReference type="AlphaFoldDB" id="R9HU49"/>
<dbReference type="RefSeq" id="WP_016278677.1">
    <property type="nucleotide sequence ID" value="NZ_JABVZU010000002.1"/>
</dbReference>
<sequence length="217" mass="26264">MKASHIFTYIIERLKSEDFLMDFKFRKRDNCFIWHENGIGSMIELDHWIRDNMLTIYPIYMVRFDILKKWFEAYSFKTLRDQRDNPSVGFSGNMLERQDKFIFTESTIDTEYCKLCDTIKECAEIVFSHYANLQNMYDRRIVPILEGKQQLPDIGADWAFEYLTLTRIISPKDYEIVKDVIIKQIEWMNKRQEPNIVEYYPRLEEIIDSMEQQFPID</sequence>
<organism evidence="1 2">
    <name type="scientific">Phocaeicola sartorii</name>
    <dbReference type="NCBI Taxonomy" id="671267"/>
    <lineage>
        <taxon>Bacteria</taxon>
        <taxon>Pseudomonadati</taxon>
        <taxon>Bacteroidota</taxon>
        <taxon>Bacteroidia</taxon>
        <taxon>Bacteroidales</taxon>
        <taxon>Bacteroidaceae</taxon>
        <taxon>Phocaeicola</taxon>
    </lineage>
</organism>
<evidence type="ECO:0000313" key="2">
    <source>
        <dbReference type="Proteomes" id="UP000014200"/>
    </source>
</evidence>
<dbReference type="PATRIC" id="fig|1235788.3.peg.4704"/>
<accession>R9HU49</accession>
<dbReference type="EMBL" id="ASSP01000035">
    <property type="protein sequence ID" value="EOS07386.1"/>
    <property type="molecule type" value="Genomic_DNA"/>
</dbReference>
<dbReference type="STRING" id="1235788.C802_04577"/>
<comment type="caution">
    <text evidence="1">The sequence shown here is derived from an EMBL/GenBank/DDBJ whole genome shotgun (WGS) entry which is preliminary data.</text>
</comment>
<reference evidence="1 2" key="1">
    <citation type="submission" date="2013-04" db="EMBL/GenBank/DDBJ databases">
        <title>The Genome Sequence of Bacteroides massiliensis dnLKV3.</title>
        <authorList>
            <consortium name="The Broad Institute Genomics Platform"/>
            <consortium name="The Broad Institute Genome Sequencing Center for Infectious Disease"/>
            <person name="Earl A."/>
            <person name="Xavier R."/>
            <person name="Kuhn K."/>
            <person name="Stappenbeck T."/>
            <person name="Walker B."/>
            <person name="Young S."/>
            <person name="Zeng Q."/>
            <person name="Gargeya S."/>
            <person name="Fitzgerald M."/>
            <person name="Haas B."/>
            <person name="Abouelleil A."/>
            <person name="Allen A.W."/>
            <person name="Alvarado L."/>
            <person name="Arachchi H.M."/>
            <person name="Berlin A.M."/>
            <person name="Chapman S.B."/>
            <person name="Gainer-Dewar J."/>
            <person name="Goldberg J."/>
            <person name="Griggs A."/>
            <person name="Gujja S."/>
            <person name="Hansen M."/>
            <person name="Howarth C."/>
            <person name="Imamovic A."/>
            <person name="Ireland A."/>
            <person name="Larimer J."/>
            <person name="McCowan C."/>
            <person name="Murphy C."/>
            <person name="Pearson M."/>
            <person name="Poon T.W."/>
            <person name="Priest M."/>
            <person name="Roberts A."/>
            <person name="Saif S."/>
            <person name="Shea T."/>
            <person name="Sisk P."/>
            <person name="Sykes S."/>
            <person name="Wortman J."/>
            <person name="Nusbaum C."/>
            <person name="Birren B."/>
        </authorList>
    </citation>
    <scope>NUCLEOTIDE SEQUENCE [LARGE SCALE GENOMIC DNA]</scope>
    <source>
        <strain evidence="2">dnLKV3</strain>
    </source>
</reference>
<protein>
    <recommendedName>
        <fullName evidence="3">DUF4304 domain-containing protein</fullName>
    </recommendedName>
</protein>
<evidence type="ECO:0000313" key="1">
    <source>
        <dbReference type="EMBL" id="EOS07386.1"/>
    </source>
</evidence>
<name>R9HU49_9BACT</name>
<gene>
    <name evidence="1" type="ORF">C802_04577</name>
</gene>
<keyword evidence="2" id="KW-1185">Reference proteome</keyword>
<dbReference type="Proteomes" id="UP000014200">
    <property type="component" value="Unassembled WGS sequence"/>
</dbReference>
<dbReference type="GeneID" id="82152542"/>
<proteinExistence type="predicted"/>